<feature type="binding site" evidence="13">
    <location>
        <position position="38"/>
    </location>
    <ligand>
        <name>ATP</name>
        <dbReference type="ChEBI" id="CHEBI:30616"/>
    </ligand>
</feature>
<keyword evidence="7" id="KW-0677">Repeat</keyword>
<dbReference type="EMBL" id="BLKZ01000001">
    <property type="protein sequence ID" value="GFG92976.1"/>
    <property type="molecule type" value="Genomic_DNA"/>
</dbReference>
<dbReference type="PANTHER" id="PTHR43289">
    <property type="entry name" value="MITOGEN-ACTIVATED PROTEIN KINASE KINASE KINASE 20-RELATED"/>
    <property type="match status" value="1"/>
</dbReference>
<dbReference type="FunFam" id="1.10.510.10:FF:000021">
    <property type="entry name" value="Serine/threonine protein kinase"/>
    <property type="match status" value="1"/>
</dbReference>
<dbReference type="EC" id="2.7.11.1" evidence="2"/>
<keyword evidence="6 15" id="KW-0812">Transmembrane</keyword>
<feature type="transmembrane region" description="Helical" evidence="15">
    <location>
        <begin position="332"/>
        <end position="354"/>
    </location>
</feature>
<dbReference type="GO" id="GO:0080090">
    <property type="term" value="P:regulation of primary metabolic process"/>
    <property type="evidence" value="ECO:0007669"/>
    <property type="project" value="UniProtKB-ARBA"/>
</dbReference>
<dbReference type="InterPro" id="IPR035016">
    <property type="entry name" value="NHL_PKND"/>
</dbReference>
<dbReference type="PROSITE" id="PS50011">
    <property type="entry name" value="PROTEIN_KINASE_DOM"/>
    <property type="match status" value="1"/>
</dbReference>
<keyword evidence="5" id="KW-0808">Transferase</keyword>
<dbReference type="Gene3D" id="1.10.510.10">
    <property type="entry name" value="Transferase(Phosphotransferase) domain 1"/>
    <property type="match status" value="1"/>
</dbReference>
<dbReference type="Gene3D" id="2.40.10.500">
    <property type="match status" value="2"/>
</dbReference>
<evidence type="ECO:0000256" key="13">
    <source>
        <dbReference type="PROSITE-ProRule" id="PRU10141"/>
    </source>
</evidence>
<dbReference type="CDD" id="cd14014">
    <property type="entry name" value="STKc_PknB_like"/>
    <property type="match status" value="1"/>
</dbReference>
<dbReference type="InterPro" id="IPR001258">
    <property type="entry name" value="NHL_repeat"/>
</dbReference>
<dbReference type="InterPro" id="IPR008271">
    <property type="entry name" value="Ser/Thr_kinase_AS"/>
</dbReference>
<evidence type="ECO:0000259" key="16">
    <source>
        <dbReference type="PROSITE" id="PS50011"/>
    </source>
</evidence>
<evidence type="ECO:0000256" key="9">
    <source>
        <dbReference type="ARBA" id="ARBA00022777"/>
    </source>
</evidence>
<comment type="caution">
    <text evidence="17">The sequence shown here is derived from an EMBL/GenBank/DDBJ whole genome shotgun (WGS) entry which is preliminary data.</text>
</comment>
<evidence type="ECO:0000256" key="5">
    <source>
        <dbReference type="ARBA" id="ARBA00022679"/>
    </source>
</evidence>
<keyword evidence="3" id="KW-1003">Cell membrane</keyword>
<dbReference type="PROSITE" id="PS00108">
    <property type="entry name" value="PROTEIN_KINASE_ST"/>
    <property type="match status" value="1"/>
</dbReference>
<dbReference type="InterPro" id="IPR011009">
    <property type="entry name" value="Kinase-like_dom_sf"/>
</dbReference>
<keyword evidence="11 15" id="KW-1133">Transmembrane helix</keyword>
<evidence type="ECO:0000256" key="11">
    <source>
        <dbReference type="ARBA" id="ARBA00022989"/>
    </source>
</evidence>
<evidence type="ECO:0000313" key="17">
    <source>
        <dbReference type="EMBL" id="GFG92976.1"/>
    </source>
</evidence>
<proteinExistence type="predicted"/>
<evidence type="ECO:0000256" key="2">
    <source>
        <dbReference type="ARBA" id="ARBA00012513"/>
    </source>
</evidence>
<sequence length="633" mass="66698">MEGTPFGRYHLIELLGRGGMGEVWRAHDTDTDRIVAIKLLPANLSEDKDFQLRFRREAHAAARLNSPHIIPIHHYGEIDGRLYVDMRLVEGRDLATVLSNGQLELPRAVRIIEQVAKALHAAHRVGLLHRDIKPSNILLDADDFAYLIDFGIARVLDDTRMTKSGNTIGTFQYIAPERMDGVEDARADIYSLACVFYECLTGHPPFDLDTMPRLVDAHLHTPPPRPSITREDVPPAVDEVIATGMAKDPDERYATTVELAKAARDAISEPVERPVSSPVLLRSTESVVAPAGVIAQPATIKAESPTTAKPSRPASAPAVPSTTGGISRNAKIALVAGAVAVVAVIAGAVGIPALTNNQPAPSLPSSSSTPTSSERSYGAQVQLPFTDLGINLAVAVDTNGTVYVADQDNHRVLRLPAGAIAPTEVLTGLEDPSGVAVDTASNLYVTDSSSKHVLKLLAGAATASVLPFDDLQRPGAVAVDTAGNVYLADNGDRVLKFSVAATTPQILPFAGLHHANGVAVDATGNVYVADWDSSGASNLGGNNQVLKLPVGASTPTVLPFNDPRGLPAVAVDTTGNAYVTDTSGIVSKLPAGATTSINLPFSGPYNFNSVAVDAAGNIYVATTNHVMFKLTVE</sequence>
<evidence type="ECO:0000256" key="10">
    <source>
        <dbReference type="ARBA" id="ARBA00022840"/>
    </source>
</evidence>
<feature type="region of interest" description="Disordered" evidence="14">
    <location>
        <begin position="300"/>
        <end position="323"/>
    </location>
</feature>
<dbReference type="PANTHER" id="PTHR43289:SF6">
    <property type="entry name" value="SERINE_THREONINE-PROTEIN KINASE NEKL-3"/>
    <property type="match status" value="1"/>
</dbReference>
<dbReference type="GO" id="GO:0004674">
    <property type="term" value="F:protein serine/threonine kinase activity"/>
    <property type="evidence" value="ECO:0007669"/>
    <property type="project" value="UniProtKB-KW"/>
</dbReference>
<evidence type="ECO:0000256" key="7">
    <source>
        <dbReference type="ARBA" id="ARBA00022737"/>
    </source>
</evidence>
<evidence type="ECO:0000256" key="4">
    <source>
        <dbReference type="ARBA" id="ARBA00022527"/>
    </source>
</evidence>
<evidence type="ECO:0000256" key="6">
    <source>
        <dbReference type="ARBA" id="ARBA00022692"/>
    </source>
</evidence>
<feature type="compositionally biased region" description="Low complexity" evidence="14">
    <location>
        <begin position="363"/>
        <end position="373"/>
    </location>
</feature>
<feature type="domain" description="Protein kinase" evidence="16">
    <location>
        <begin position="9"/>
        <end position="267"/>
    </location>
</feature>
<evidence type="ECO:0000256" key="15">
    <source>
        <dbReference type="SAM" id="Phobius"/>
    </source>
</evidence>
<evidence type="ECO:0000256" key="3">
    <source>
        <dbReference type="ARBA" id="ARBA00022475"/>
    </source>
</evidence>
<dbReference type="RefSeq" id="WP_163717805.1">
    <property type="nucleotide sequence ID" value="NZ_BLKZ01000001.1"/>
</dbReference>
<dbReference type="Gene3D" id="3.30.200.20">
    <property type="entry name" value="Phosphorylase Kinase, domain 1"/>
    <property type="match status" value="1"/>
</dbReference>
<comment type="subcellular location">
    <subcellularLocation>
        <location evidence="1">Cell membrane</location>
        <topology evidence="1">Single-pass membrane protein</topology>
    </subcellularLocation>
</comment>
<keyword evidence="10 13" id="KW-0067">ATP-binding</keyword>
<keyword evidence="4" id="KW-0723">Serine/threonine-protein kinase</keyword>
<keyword evidence="9" id="KW-0418">Kinase</keyword>
<dbReference type="Proteomes" id="UP000465360">
    <property type="component" value="Unassembled WGS sequence"/>
</dbReference>
<dbReference type="PROSITE" id="PS00107">
    <property type="entry name" value="PROTEIN_KINASE_ATP"/>
    <property type="match status" value="1"/>
</dbReference>
<gene>
    <name evidence="17" type="ORF">MBOU_50180</name>
</gene>
<dbReference type="GO" id="GO:0005886">
    <property type="term" value="C:plasma membrane"/>
    <property type="evidence" value="ECO:0007669"/>
    <property type="project" value="UniProtKB-SubCell"/>
</dbReference>
<keyword evidence="18" id="KW-1185">Reference proteome</keyword>
<keyword evidence="8 13" id="KW-0547">Nucleotide-binding</keyword>
<dbReference type="GO" id="GO:0005524">
    <property type="term" value="F:ATP binding"/>
    <property type="evidence" value="ECO:0007669"/>
    <property type="project" value="UniProtKB-UniRule"/>
</dbReference>
<protein>
    <recommendedName>
        <fullName evidence="2">non-specific serine/threonine protein kinase</fullName>
        <ecNumber evidence="2">2.7.11.1</ecNumber>
    </recommendedName>
</protein>
<dbReference type="InterPro" id="IPR000719">
    <property type="entry name" value="Prot_kinase_dom"/>
</dbReference>
<feature type="region of interest" description="Disordered" evidence="14">
    <location>
        <begin position="356"/>
        <end position="377"/>
    </location>
</feature>
<evidence type="ECO:0000256" key="14">
    <source>
        <dbReference type="SAM" id="MobiDB-lite"/>
    </source>
</evidence>
<dbReference type="Pfam" id="PF00069">
    <property type="entry name" value="Pkinase"/>
    <property type="match status" value="1"/>
</dbReference>
<evidence type="ECO:0000256" key="12">
    <source>
        <dbReference type="ARBA" id="ARBA00023136"/>
    </source>
</evidence>
<dbReference type="InterPro" id="IPR011042">
    <property type="entry name" value="6-blade_b-propeller_TolB-like"/>
</dbReference>
<evidence type="ECO:0000313" key="18">
    <source>
        <dbReference type="Proteomes" id="UP000465360"/>
    </source>
</evidence>
<accession>A0A7I9YWQ2</accession>
<evidence type="ECO:0000256" key="1">
    <source>
        <dbReference type="ARBA" id="ARBA00004162"/>
    </source>
</evidence>
<dbReference type="SMART" id="SM00220">
    <property type="entry name" value="S_TKc"/>
    <property type="match status" value="1"/>
</dbReference>
<reference evidence="17 18" key="1">
    <citation type="journal article" date="2019" name="Emerg. Microbes Infect.">
        <title>Comprehensive subspecies identification of 175 nontuberculous mycobacteria species based on 7547 genomic profiles.</title>
        <authorList>
            <person name="Matsumoto Y."/>
            <person name="Kinjo T."/>
            <person name="Motooka D."/>
            <person name="Nabeya D."/>
            <person name="Jung N."/>
            <person name="Uechi K."/>
            <person name="Horii T."/>
            <person name="Iida T."/>
            <person name="Fujita J."/>
            <person name="Nakamura S."/>
        </authorList>
    </citation>
    <scope>NUCLEOTIDE SEQUENCE [LARGE SCALE GENOMIC DNA]</scope>
    <source>
        <strain evidence="17 18">JCM 30725</strain>
    </source>
</reference>
<dbReference type="SUPFAM" id="SSF56112">
    <property type="entry name" value="Protein kinase-like (PK-like)"/>
    <property type="match status" value="1"/>
</dbReference>
<dbReference type="CDD" id="cd14952">
    <property type="entry name" value="NHL_PKND_like"/>
    <property type="match status" value="1"/>
</dbReference>
<dbReference type="Pfam" id="PF01436">
    <property type="entry name" value="NHL"/>
    <property type="match status" value="1"/>
</dbReference>
<name>A0A7I9YWQ2_MYCBU</name>
<keyword evidence="12 15" id="KW-0472">Membrane</keyword>
<dbReference type="SUPFAM" id="SSF101898">
    <property type="entry name" value="NHL repeat"/>
    <property type="match status" value="1"/>
</dbReference>
<organism evidence="17 18">
    <name type="scientific">Mycobacterium bourgelatii</name>
    <dbReference type="NCBI Taxonomy" id="1273442"/>
    <lineage>
        <taxon>Bacteria</taxon>
        <taxon>Bacillati</taxon>
        <taxon>Actinomycetota</taxon>
        <taxon>Actinomycetes</taxon>
        <taxon>Mycobacteriales</taxon>
        <taxon>Mycobacteriaceae</taxon>
        <taxon>Mycobacterium</taxon>
    </lineage>
</organism>
<feature type="compositionally biased region" description="Low complexity" evidence="14">
    <location>
        <begin position="304"/>
        <end position="323"/>
    </location>
</feature>
<dbReference type="Gene3D" id="2.120.10.30">
    <property type="entry name" value="TolB, C-terminal domain"/>
    <property type="match status" value="1"/>
</dbReference>
<dbReference type="AlphaFoldDB" id="A0A7I9YWQ2"/>
<evidence type="ECO:0000256" key="8">
    <source>
        <dbReference type="ARBA" id="ARBA00022741"/>
    </source>
</evidence>
<dbReference type="InterPro" id="IPR017441">
    <property type="entry name" value="Protein_kinase_ATP_BS"/>
</dbReference>